<accession>A0ABY8XUP1</accession>
<keyword evidence="1" id="KW-0812">Transmembrane</keyword>
<sequence length="657" mass="70316">MSANCPLRTSPRRTGRFLFGLVSSVLSVCVAIVVIAVPGLLTGLAVGLRGWALAGLAPLLSYAIGGLTGPWTAAIGLSFTPWTYAISTVVFAAIAFGVRKLTVRRRPVEPEPGLWDRRGHLAVVACLILAAAVGFYATLRGLGHIGALPQGFDAVYHGNAVRYIADTGDGSLFGTSNVNWWGDATPVFYPNAYHLLAAVTYLLSGASIPETLDANTVLLPGLLALSLVTLVRVFRGRAVFAGAAALTAVAPVVGVYESMDRGPLLPFALGVTLTPLAAVALHRYLERVAFDTGFVLLLAAVGLLCIHSSTLFGGILFAGPVLVQRWITQWRRIGRDLLALLPIAVVSLLVAWLQLFGALGLATGNVPYYGWPSEWRATTALGALLGFQHYEAHPQVWLSVALFLGIVFFARAGALRWIGLTAAVTGLAYIAVASSNAPLVMALSRPWWDDPYRFFAMAAIPLCVLAAHGLASTQAWLRDKLPSVRGRRLPAVAVAVVVLLGFVVLTNGLYFRSNGDRVYTGYQAADPSKLRVTPGEEAAMVELGKLAKPGDWAMNDRFDGTAWTFALSGVRSVAGHFDETWPPSDAILLAEKFKDYETNPAVRAAVQRLNIHWVILGKPSTEPGKPPYQPGLVGLAGEPFLKEEYRNSDAVIYRLVS</sequence>
<feature type="transmembrane region" description="Helical" evidence="1">
    <location>
        <begin position="17"/>
        <end position="41"/>
    </location>
</feature>
<feature type="transmembrane region" description="Helical" evidence="1">
    <location>
        <begin position="216"/>
        <end position="234"/>
    </location>
</feature>
<dbReference type="InterPro" id="IPR046671">
    <property type="entry name" value="DUF6541"/>
</dbReference>
<feature type="transmembrane region" description="Helical" evidence="1">
    <location>
        <begin position="337"/>
        <end position="362"/>
    </location>
</feature>
<feature type="transmembrane region" description="Helical" evidence="1">
    <location>
        <begin position="79"/>
        <end position="98"/>
    </location>
</feature>
<feature type="transmembrane region" description="Helical" evidence="1">
    <location>
        <begin position="489"/>
        <end position="511"/>
    </location>
</feature>
<keyword evidence="1" id="KW-1133">Transmembrane helix</keyword>
<proteinExistence type="predicted"/>
<dbReference type="Pfam" id="PF20176">
    <property type="entry name" value="DUF6541"/>
    <property type="match status" value="1"/>
</dbReference>
<feature type="transmembrane region" description="Helical" evidence="1">
    <location>
        <begin position="454"/>
        <end position="477"/>
    </location>
</feature>
<evidence type="ECO:0000256" key="1">
    <source>
        <dbReference type="SAM" id="Phobius"/>
    </source>
</evidence>
<protein>
    <recommendedName>
        <fullName evidence="4">Glycosyltransferase RgtA/B/C/D-like domain-containing protein</fullName>
    </recommendedName>
</protein>
<keyword evidence="1" id="KW-0472">Membrane</keyword>
<keyword evidence="3" id="KW-1185">Reference proteome</keyword>
<reference evidence="2 3" key="1">
    <citation type="submission" date="2023-06" db="EMBL/GenBank/DDBJ databases">
        <authorList>
            <person name="Oyuntsetseg B."/>
            <person name="Kim S.B."/>
        </authorList>
    </citation>
    <scope>NUCLEOTIDE SEQUENCE [LARGE SCALE GENOMIC DNA]</scope>
    <source>
        <strain evidence="2 3">2-2</strain>
    </source>
</reference>
<feature type="transmembrane region" description="Helical" evidence="1">
    <location>
        <begin position="119"/>
        <end position="139"/>
    </location>
</feature>
<dbReference type="EMBL" id="CP127173">
    <property type="protein sequence ID" value="WIV59376.1"/>
    <property type="molecule type" value="Genomic_DNA"/>
</dbReference>
<evidence type="ECO:0008006" key="4">
    <source>
        <dbReference type="Google" id="ProtNLM"/>
    </source>
</evidence>
<name>A0ABY8XUP1_9PSEU</name>
<feature type="transmembrane region" description="Helical" evidence="1">
    <location>
        <begin position="417"/>
        <end position="434"/>
    </location>
</feature>
<dbReference type="Proteomes" id="UP001227101">
    <property type="component" value="Chromosome"/>
</dbReference>
<feature type="transmembrane region" description="Helical" evidence="1">
    <location>
        <begin position="264"/>
        <end position="282"/>
    </location>
</feature>
<evidence type="ECO:0000313" key="2">
    <source>
        <dbReference type="EMBL" id="WIV59376.1"/>
    </source>
</evidence>
<feature type="transmembrane region" description="Helical" evidence="1">
    <location>
        <begin position="187"/>
        <end position="204"/>
    </location>
</feature>
<feature type="transmembrane region" description="Helical" evidence="1">
    <location>
        <begin position="294"/>
        <end position="317"/>
    </location>
</feature>
<gene>
    <name evidence="2" type="ORF">QP939_12515</name>
</gene>
<evidence type="ECO:0000313" key="3">
    <source>
        <dbReference type="Proteomes" id="UP001227101"/>
    </source>
</evidence>
<organism evidence="2 3">
    <name type="scientific">Amycolatopsis nalaikhensis</name>
    <dbReference type="NCBI Taxonomy" id="715472"/>
    <lineage>
        <taxon>Bacteria</taxon>
        <taxon>Bacillati</taxon>
        <taxon>Actinomycetota</taxon>
        <taxon>Actinomycetes</taxon>
        <taxon>Pseudonocardiales</taxon>
        <taxon>Pseudonocardiaceae</taxon>
        <taxon>Amycolatopsis</taxon>
    </lineage>
</organism>
<feature type="transmembrane region" description="Helical" evidence="1">
    <location>
        <begin position="240"/>
        <end position="257"/>
    </location>
</feature>
<feature type="transmembrane region" description="Helical" evidence="1">
    <location>
        <begin position="392"/>
        <end position="410"/>
    </location>
</feature>
<feature type="transmembrane region" description="Helical" evidence="1">
    <location>
        <begin position="53"/>
        <end position="73"/>
    </location>
</feature>